<name>A0A369YI45_9PAST</name>
<dbReference type="InterPro" id="IPR014972">
    <property type="entry name" value="Phage_Mu_Gp37"/>
</dbReference>
<dbReference type="Pfam" id="PF08873">
    <property type="entry name" value="Phage_Mu_Gp37"/>
    <property type="match status" value="1"/>
</dbReference>
<protein>
    <submittedName>
        <fullName evidence="1">DUF1834 family protein</fullName>
    </submittedName>
</protein>
<dbReference type="AlphaFoldDB" id="A0A369YI45"/>
<proteinExistence type="predicted"/>
<dbReference type="RefSeq" id="WP_111402707.1">
    <property type="nucleotide sequence ID" value="NZ_QEPN01000003.1"/>
</dbReference>
<evidence type="ECO:0000313" key="1">
    <source>
        <dbReference type="EMBL" id="RDE72677.1"/>
    </source>
</evidence>
<gene>
    <name evidence="1" type="ORF">DPV93_05190</name>
</gene>
<accession>A0A369YI45</accession>
<dbReference type="Proteomes" id="UP000253872">
    <property type="component" value="Unassembled WGS sequence"/>
</dbReference>
<sequence length="210" mass="23558">MITKIEKALINRLKRGLGQMVYRVESYTGQLDDPNLDIRRLPAVLTSYGGSKITPASVGGNSGKRFKNSDTFVVLVLTRSYRSDATGRHGDERVIGANQLIEAVKYLLINQTLEGLVEPIKPLRVRTLWNNAEVKSERLSAYAVEFEMNYNQAPALEDGMYPEGADDKESIEYLFKHYRGELSRIPELTGIDGRIYEPASNAQVGFKVDK</sequence>
<organism evidence="1 2">
    <name type="scientific">Haemophilus sputorum</name>
    <dbReference type="NCBI Taxonomy" id="1078480"/>
    <lineage>
        <taxon>Bacteria</taxon>
        <taxon>Pseudomonadati</taxon>
        <taxon>Pseudomonadota</taxon>
        <taxon>Gammaproteobacteria</taxon>
        <taxon>Pasteurellales</taxon>
        <taxon>Pasteurellaceae</taxon>
        <taxon>Haemophilus</taxon>
    </lineage>
</organism>
<dbReference type="EMBL" id="QEPN01000003">
    <property type="protein sequence ID" value="RDE72677.1"/>
    <property type="molecule type" value="Genomic_DNA"/>
</dbReference>
<reference evidence="1 2" key="1">
    <citation type="submission" date="2018-05" db="EMBL/GenBank/DDBJ databases">
        <title>Draft Genome Sequences for a Diverse set of 7 Haemophilus Species.</title>
        <authorList>
            <person name="Nichols M."/>
            <person name="Topaz N."/>
            <person name="Wang X."/>
            <person name="Wang X."/>
            <person name="Boxrud D."/>
        </authorList>
    </citation>
    <scope>NUCLEOTIDE SEQUENCE [LARGE SCALE GENOMIC DNA]</scope>
    <source>
        <strain evidence="1 2">C2002001239</strain>
    </source>
</reference>
<comment type="caution">
    <text evidence="1">The sequence shown here is derived from an EMBL/GenBank/DDBJ whole genome shotgun (WGS) entry which is preliminary data.</text>
</comment>
<evidence type="ECO:0000313" key="2">
    <source>
        <dbReference type="Proteomes" id="UP000253872"/>
    </source>
</evidence>